<comment type="caution">
    <text evidence="3">The sequence shown here is derived from an EMBL/GenBank/DDBJ whole genome shotgun (WGS) entry which is preliminary data.</text>
</comment>
<dbReference type="InterPro" id="IPR017659">
    <property type="entry name" value="Formyl_CoA_transfer"/>
</dbReference>
<keyword evidence="4" id="KW-1185">Reference proteome</keyword>
<dbReference type="InterPro" id="IPR003673">
    <property type="entry name" value="CoA-Trfase_fam_III"/>
</dbReference>
<dbReference type="GO" id="GO:0033608">
    <property type="term" value="F:formyl-CoA transferase activity"/>
    <property type="evidence" value="ECO:0007669"/>
    <property type="project" value="UniProtKB-EC"/>
</dbReference>
<keyword evidence="1 2" id="KW-0808">Transferase</keyword>
<reference evidence="3 4" key="1">
    <citation type="journal article" date="2015" name="Int. J. Syst. Evol. Microbiol.">
        <title>Burkholderia monticola sp. nov., isolated from mountain soil.</title>
        <authorList>
            <person name="Baek I."/>
            <person name="Seo B."/>
            <person name="Lee I."/>
            <person name="Yi H."/>
            <person name="Chun J."/>
        </authorList>
    </citation>
    <scope>NUCLEOTIDE SEQUENCE [LARGE SCALE GENOMIC DNA]</scope>
    <source>
        <strain evidence="3 4">JC2948</strain>
    </source>
</reference>
<gene>
    <name evidence="2" type="primary">frc</name>
    <name evidence="3" type="ORF">CI15_29430</name>
</gene>
<dbReference type="InterPro" id="IPR044855">
    <property type="entry name" value="CoA-Trfase_III_dom3_sf"/>
</dbReference>
<feature type="active site" description="Nucleophile" evidence="2">
    <location>
        <position position="168"/>
    </location>
</feature>
<evidence type="ECO:0000313" key="4">
    <source>
        <dbReference type="Proteomes" id="UP000075613"/>
    </source>
</evidence>
<comment type="catalytic activity">
    <reaction evidence="2">
        <text>formyl-CoA + oxalate = oxalyl-CoA + formate</text>
        <dbReference type="Rhea" id="RHEA:16545"/>
        <dbReference type="ChEBI" id="CHEBI:15740"/>
        <dbReference type="ChEBI" id="CHEBI:30623"/>
        <dbReference type="ChEBI" id="CHEBI:57376"/>
        <dbReference type="ChEBI" id="CHEBI:57388"/>
        <dbReference type="EC" id="2.8.3.16"/>
    </reaction>
</comment>
<dbReference type="EMBL" id="LRBG01000038">
    <property type="protein sequence ID" value="KXU83230.1"/>
    <property type="molecule type" value="Genomic_DNA"/>
</dbReference>
<comment type="similarity">
    <text evidence="2">Belongs to the CoA-transferase III family. Frc subfamily.</text>
</comment>
<dbReference type="EC" id="2.8.3.16" evidence="2"/>
<dbReference type="NCBIfam" id="TIGR03253">
    <property type="entry name" value="oxalate_frc"/>
    <property type="match status" value="1"/>
</dbReference>
<dbReference type="SUPFAM" id="SSF89796">
    <property type="entry name" value="CoA-transferase family III (CaiB/BaiF)"/>
    <property type="match status" value="1"/>
</dbReference>
<feature type="binding site" evidence="2">
    <location>
        <begin position="136"/>
        <end position="139"/>
    </location>
    <ligand>
        <name>CoA</name>
        <dbReference type="ChEBI" id="CHEBI:57287"/>
    </ligand>
</feature>
<feature type="binding site" evidence="2">
    <location>
        <begin position="17"/>
        <end position="18"/>
    </location>
    <ligand>
        <name>CoA</name>
        <dbReference type="ChEBI" id="CHEBI:57287"/>
    </ligand>
</feature>
<proteinExistence type="inferred from homology"/>
<organism evidence="3 4">
    <name type="scientific">Paraburkholderia monticola</name>
    <dbReference type="NCBI Taxonomy" id="1399968"/>
    <lineage>
        <taxon>Bacteria</taxon>
        <taxon>Pseudomonadati</taxon>
        <taxon>Pseudomonadota</taxon>
        <taxon>Betaproteobacteria</taxon>
        <taxon>Burkholderiales</taxon>
        <taxon>Burkholderiaceae</taxon>
        <taxon>Paraburkholderia</taxon>
    </lineage>
</organism>
<feature type="binding site" evidence="2">
    <location>
        <position position="104"/>
    </location>
    <ligand>
        <name>CoA</name>
        <dbReference type="ChEBI" id="CHEBI:57287"/>
    </ligand>
</feature>
<dbReference type="STRING" id="1399968.CI15_29430"/>
<protein>
    <recommendedName>
        <fullName evidence="2">Formyl-CoA:oxalate CoA-transferase</fullName>
        <shortName evidence="2">FCOCT</shortName>
        <ecNumber evidence="2">2.8.3.16</ecNumber>
    </recommendedName>
    <alternativeName>
        <fullName evidence="2">Formyl-coenzyme A transferase</fullName>
        <shortName evidence="2">Formyl-CoA transferase</shortName>
    </alternativeName>
</protein>
<dbReference type="Gene3D" id="3.40.50.10540">
    <property type="entry name" value="Crotonobetainyl-coa:carnitine coa-transferase, domain 1"/>
    <property type="match status" value="1"/>
</dbReference>
<dbReference type="InterPro" id="IPR050483">
    <property type="entry name" value="CoA-transferase_III_domain"/>
</dbReference>
<dbReference type="OrthoDB" id="5294844at2"/>
<feature type="binding site" evidence="2">
    <location>
        <begin position="247"/>
        <end position="249"/>
    </location>
    <ligand>
        <name>substrate</name>
    </ligand>
</feature>
<dbReference type="Proteomes" id="UP000075613">
    <property type="component" value="Unassembled WGS sequence"/>
</dbReference>
<evidence type="ECO:0000256" key="1">
    <source>
        <dbReference type="ARBA" id="ARBA00022679"/>
    </source>
</evidence>
<comment type="pathway">
    <text evidence="2">Metabolic intermediate degradation; oxalate degradation; CO(2) and formate from oxalate: step 1/2.</text>
</comment>
<comment type="function">
    <text evidence="2">Involved in the catabolism of oxalate and in the adapatation to low pH via the induction of the oxalate-dependent acid tolerance response (ATR). Catalyzes the transfer of the CoA moiety from formyl-CoA to oxalate.</text>
</comment>
<dbReference type="HAMAP" id="MF_00742">
    <property type="entry name" value="Formyl_CoA_transfer"/>
    <property type="match status" value="1"/>
</dbReference>
<dbReference type="UniPathway" id="UPA00540">
    <property type="reaction ID" value="UER00598"/>
</dbReference>
<dbReference type="PANTHER" id="PTHR48207:SF3">
    <property type="entry name" value="SUCCINATE--HYDROXYMETHYLGLUTARATE COA-TRANSFERASE"/>
    <property type="match status" value="1"/>
</dbReference>
<dbReference type="RefSeq" id="WP_062135279.1">
    <property type="nucleotide sequence ID" value="NZ_LRBG01000038.1"/>
</dbReference>
<feature type="binding site" evidence="2">
    <location>
        <position position="38"/>
    </location>
    <ligand>
        <name>CoA</name>
        <dbReference type="ChEBI" id="CHEBI:57287"/>
    </ligand>
</feature>
<dbReference type="NCBIfam" id="NF003809">
    <property type="entry name" value="PRK05398.1"/>
    <property type="match status" value="1"/>
</dbReference>
<feature type="binding site" evidence="2">
    <location>
        <begin position="96"/>
        <end position="98"/>
    </location>
    <ligand>
        <name>CoA</name>
        <dbReference type="ChEBI" id="CHEBI:57287"/>
    </ligand>
</feature>
<dbReference type="InterPro" id="IPR023606">
    <property type="entry name" value="CoA-Trfase_III_dom_1_sf"/>
</dbReference>
<evidence type="ECO:0000256" key="2">
    <source>
        <dbReference type="HAMAP-Rule" id="MF_00742"/>
    </source>
</evidence>
<comment type="subunit">
    <text evidence="2">Homodimer.</text>
</comment>
<dbReference type="Pfam" id="PF02515">
    <property type="entry name" value="CoA_transf_3"/>
    <property type="match status" value="1"/>
</dbReference>
<comment type="caution">
    <text evidence="2">Lacks conserved residue(s) required for the propagation of feature annotation.</text>
</comment>
<dbReference type="GO" id="GO:0033611">
    <property type="term" value="P:oxalate catabolic process"/>
    <property type="evidence" value="ECO:0007669"/>
    <property type="project" value="UniProtKB-UniRule"/>
</dbReference>
<evidence type="ECO:0000313" key="3">
    <source>
        <dbReference type="EMBL" id="KXU83230.1"/>
    </source>
</evidence>
<accession>A0A149PDX7</accession>
<dbReference type="AlphaFoldDB" id="A0A149PDX7"/>
<sequence>MAKALDGVRILDFTHVQSGPTCTQLLAWFGADVIKVERAGAGDITREQLRDIPDVDSLYFTMLNHNKRSVTIDTKHPEGKQVLEALIQKCDVLVENFAPGALDRMGFTWERIQELNPRMIVASVKGFGPGPYEDCKVYENVAQCAGGAASTTGFDDGPPVVTGAQIGDSGTGLHLALGIVTALYQRTHTGRGQRVLAAMQDGVLNLCRVKLRDQQRLDRTGVMKEYPQYPNGTFGEAVPRSGNASGGGQPGWILKCKGWETDPNAYIYFITQAPVWAKICNVIGKEEWATHPDYATAPARLPRLKEIFAEIERWTMTKSKFEAMQILNKYDIPCGPILSMKEIAAEPSLRKTGTIVEVDHPQRGKYLTVGNPIKLSDSPTDVRRSPLLGEHTDEVMAELGYSAEQITALRTAGAI</sequence>
<dbReference type="PANTHER" id="PTHR48207">
    <property type="entry name" value="SUCCINATE--HYDROXYMETHYLGLUTARATE COA-TRANSFERASE"/>
    <property type="match status" value="1"/>
</dbReference>
<dbReference type="Gene3D" id="3.30.1540.10">
    <property type="entry name" value="formyl-coa transferase, domain 3"/>
    <property type="match status" value="1"/>
</dbReference>
<name>A0A149PDX7_9BURK</name>